<dbReference type="Gene3D" id="3.20.20.30">
    <property type="entry name" value="Luciferase-like domain"/>
    <property type="match status" value="1"/>
</dbReference>
<feature type="compositionally biased region" description="Basic and acidic residues" evidence="5">
    <location>
        <begin position="157"/>
        <end position="182"/>
    </location>
</feature>
<keyword evidence="4" id="KW-0503">Monooxygenase</keyword>
<dbReference type="PANTHER" id="PTHR42847:SF4">
    <property type="entry name" value="ALKANESULFONATE MONOOXYGENASE-RELATED"/>
    <property type="match status" value="1"/>
</dbReference>
<evidence type="ECO:0000256" key="3">
    <source>
        <dbReference type="ARBA" id="ARBA00023002"/>
    </source>
</evidence>
<dbReference type="GO" id="GO:0046306">
    <property type="term" value="P:alkanesulfonate catabolic process"/>
    <property type="evidence" value="ECO:0007669"/>
    <property type="project" value="TreeGrafter"/>
</dbReference>
<proteinExistence type="predicted"/>
<accession>A0A7X0RCT1</accession>
<dbReference type="SUPFAM" id="SSF52540">
    <property type="entry name" value="P-loop containing nucleoside triphosphate hydrolases"/>
    <property type="match status" value="1"/>
</dbReference>
<keyword evidence="1" id="KW-0285">Flavoprotein</keyword>
<evidence type="ECO:0000256" key="2">
    <source>
        <dbReference type="ARBA" id="ARBA00022643"/>
    </source>
</evidence>
<evidence type="ECO:0000259" key="6">
    <source>
        <dbReference type="Pfam" id="PF00296"/>
    </source>
</evidence>
<dbReference type="EMBL" id="JACKXE010000001">
    <property type="protein sequence ID" value="MBB6625876.1"/>
    <property type="molecule type" value="Genomic_DNA"/>
</dbReference>
<dbReference type="GO" id="GO:0008726">
    <property type="term" value="F:alkanesulfonate monooxygenase activity"/>
    <property type="evidence" value="ECO:0007669"/>
    <property type="project" value="TreeGrafter"/>
</dbReference>
<dbReference type="PANTHER" id="PTHR42847">
    <property type="entry name" value="ALKANESULFONATE MONOOXYGENASE"/>
    <property type="match status" value="1"/>
</dbReference>
<evidence type="ECO:0000256" key="4">
    <source>
        <dbReference type="ARBA" id="ARBA00023033"/>
    </source>
</evidence>
<dbReference type="SUPFAM" id="SSF51679">
    <property type="entry name" value="Bacterial luciferase-like"/>
    <property type="match status" value="1"/>
</dbReference>
<evidence type="ECO:0000313" key="8">
    <source>
        <dbReference type="Proteomes" id="UP000523955"/>
    </source>
</evidence>
<evidence type="ECO:0000256" key="5">
    <source>
        <dbReference type="SAM" id="MobiDB-lite"/>
    </source>
</evidence>
<dbReference type="Pfam" id="PF00296">
    <property type="entry name" value="Bac_luciferase"/>
    <property type="match status" value="1"/>
</dbReference>
<keyword evidence="2" id="KW-0288">FMN</keyword>
<comment type="caution">
    <text evidence="7">The sequence shown here is derived from an EMBL/GenBank/DDBJ whole genome shotgun (WGS) entry which is preliminary data.</text>
</comment>
<organism evidence="7 8">
    <name type="scientific">Nocardioides luti</name>
    <dbReference type="NCBI Taxonomy" id="2761101"/>
    <lineage>
        <taxon>Bacteria</taxon>
        <taxon>Bacillati</taxon>
        <taxon>Actinomycetota</taxon>
        <taxon>Actinomycetes</taxon>
        <taxon>Propionibacteriales</taxon>
        <taxon>Nocardioidaceae</taxon>
        <taxon>Nocardioides</taxon>
    </lineage>
</organism>
<protein>
    <submittedName>
        <fullName evidence="7">LLM class flavin-dependent oxidoreductase</fullName>
    </submittedName>
</protein>
<evidence type="ECO:0000256" key="1">
    <source>
        <dbReference type="ARBA" id="ARBA00022630"/>
    </source>
</evidence>
<dbReference type="Proteomes" id="UP000523955">
    <property type="component" value="Unassembled WGS sequence"/>
</dbReference>
<dbReference type="InterPro" id="IPR011251">
    <property type="entry name" value="Luciferase-like_dom"/>
</dbReference>
<dbReference type="InterPro" id="IPR036661">
    <property type="entry name" value="Luciferase-like_sf"/>
</dbReference>
<evidence type="ECO:0000313" key="7">
    <source>
        <dbReference type="EMBL" id="MBB6625876.1"/>
    </source>
</evidence>
<gene>
    <name evidence="7" type="ORF">H5V45_00955</name>
</gene>
<keyword evidence="8" id="KW-1185">Reference proteome</keyword>
<reference evidence="7 8" key="1">
    <citation type="submission" date="2020-08" db="EMBL/GenBank/DDBJ databases">
        <authorList>
            <person name="Seo M.-J."/>
        </authorList>
    </citation>
    <scope>NUCLEOTIDE SEQUENCE [LARGE SCALE GENOMIC DNA]</scope>
    <source>
        <strain evidence="7 8">KIGAM211</strain>
    </source>
</reference>
<dbReference type="AlphaFoldDB" id="A0A7X0RCT1"/>
<sequence length="490" mass="51961">MRLPDPALVVLVGPSGAGKSTWAAGRYRTEEVVSSDALRGVVGSGPHDLDASADAFALLETVVAARLGRGLTTVVDTLGLDADRRLAWLAAARAAGLPAVAVRMHTPDALCRQRNAARDRPVPAPVLAAQLKRAALVGTALDLEGWDLVHVVDTDEAPRVPEEAPRRVEGHTPRRGPDDRRSSQGLRVVLQVSRFPWGEDPAGWLRSVALAADEAGFAGLALMDHLIQIPQVGRAWEPIPEPWVTLGMLAGLDTRLDLGTLVTPVTFRPAGVVAKAAATLDALTGGRCFVGIGAGWWAREHAAYAVPFPSARERLDLLEDAIRTMRALWASGTKAYAGGRVDLPETTGYPRPAGRIPVVVGGGGERRTLRIAAELGDACNVASDPETLDRKIEVLRAHCRDVGRDPAEVAVTVLDLPVVGRDRADAWARVERLRGRSPAAAFARRTHAGTVADQRDRYGALADRGVDTVFLGLGDLAGPEDVLALADLVG</sequence>
<dbReference type="Pfam" id="PF13671">
    <property type="entry name" value="AAA_33"/>
    <property type="match status" value="1"/>
</dbReference>
<name>A0A7X0RCT1_9ACTN</name>
<keyword evidence="3" id="KW-0560">Oxidoreductase</keyword>
<dbReference type="RefSeq" id="WP_185251204.1">
    <property type="nucleotide sequence ID" value="NZ_JACKXE010000001.1"/>
</dbReference>
<dbReference type="Gene3D" id="3.40.50.300">
    <property type="entry name" value="P-loop containing nucleotide triphosphate hydrolases"/>
    <property type="match status" value="1"/>
</dbReference>
<feature type="domain" description="Luciferase-like" evidence="6">
    <location>
        <begin position="205"/>
        <end position="457"/>
    </location>
</feature>
<dbReference type="InterPro" id="IPR050172">
    <property type="entry name" value="SsuD_RutA_monooxygenase"/>
</dbReference>
<dbReference type="InterPro" id="IPR027417">
    <property type="entry name" value="P-loop_NTPase"/>
</dbReference>
<feature type="region of interest" description="Disordered" evidence="5">
    <location>
        <begin position="157"/>
        <end position="183"/>
    </location>
</feature>